<evidence type="ECO:0000313" key="1">
    <source>
        <dbReference type="EMBL" id="EOD69809.1"/>
    </source>
</evidence>
<feature type="non-terminal residue" evidence="1">
    <location>
        <position position="1"/>
    </location>
</feature>
<gene>
    <name evidence="1" type="ORF">H480_04297</name>
</gene>
<reference evidence="1 2" key="1">
    <citation type="submission" date="2013-02" db="EMBL/GenBank/DDBJ databases">
        <title>Draft genome sequence of Amycolatopsis vancoresmycina strain DSM 44592T.</title>
        <authorList>
            <person name="Kumar S."/>
            <person name="Kaur N."/>
            <person name="Kaur C."/>
            <person name="Raghava G.P.S."/>
            <person name="Mayilraj S."/>
        </authorList>
    </citation>
    <scope>NUCLEOTIDE SEQUENCE [LARGE SCALE GENOMIC DNA]</scope>
    <source>
        <strain evidence="1 2">DSM 44592</strain>
    </source>
</reference>
<keyword evidence="2" id="KW-1185">Reference proteome</keyword>
<comment type="caution">
    <text evidence="1">The sequence shown here is derived from an EMBL/GenBank/DDBJ whole genome shotgun (WGS) entry which is preliminary data.</text>
</comment>
<accession>R1IH68</accession>
<dbReference type="AlphaFoldDB" id="R1IH68"/>
<protein>
    <submittedName>
        <fullName evidence="1">Maltooligosyl trehalose synthase</fullName>
    </submittedName>
</protein>
<proteinExistence type="predicted"/>
<organism evidence="1 2">
    <name type="scientific">Amycolatopsis vancoresmycina DSM 44592</name>
    <dbReference type="NCBI Taxonomy" id="1292037"/>
    <lineage>
        <taxon>Bacteria</taxon>
        <taxon>Bacillati</taxon>
        <taxon>Actinomycetota</taxon>
        <taxon>Actinomycetes</taxon>
        <taxon>Pseudonocardiales</taxon>
        <taxon>Pseudonocardiaceae</taxon>
        <taxon>Amycolatopsis</taxon>
    </lineage>
</organism>
<evidence type="ECO:0000313" key="2">
    <source>
        <dbReference type="Proteomes" id="UP000014139"/>
    </source>
</evidence>
<dbReference type="PATRIC" id="fig|1292037.4.peg.838"/>
<dbReference type="Proteomes" id="UP000014139">
    <property type="component" value="Unassembled WGS sequence"/>
</dbReference>
<dbReference type="EMBL" id="AOUO01000044">
    <property type="protein sequence ID" value="EOD69809.1"/>
    <property type="molecule type" value="Genomic_DNA"/>
</dbReference>
<sequence length="74" mass="7699">PAAAHCLAYTRSAGLAVAVTRLPVGLDAGGGWRDTVLPLPPGTWTDVLTGREVTGELALLFDRYPVALLVRGDA</sequence>
<name>R1IH68_9PSEU</name>